<evidence type="ECO:0000313" key="6">
    <source>
        <dbReference type="Proteomes" id="UP000575083"/>
    </source>
</evidence>
<evidence type="ECO:0000259" key="4">
    <source>
        <dbReference type="PROSITE" id="PS50977"/>
    </source>
</evidence>
<dbReference type="PANTHER" id="PTHR30055:SF200">
    <property type="entry name" value="HTH-TYPE TRANSCRIPTIONAL REPRESSOR BDCR"/>
    <property type="match status" value="1"/>
</dbReference>
<dbReference type="Gene3D" id="1.10.357.10">
    <property type="entry name" value="Tetracycline Repressor, domain 2"/>
    <property type="match status" value="1"/>
</dbReference>
<gene>
    <name evidence="5" type="ORF">HNP48_001681</name>
</gene>
<dbReference type="SUPFAM" id="SSF46689">
    <property type="entry name" value="Homeodomain-like"/>
    <property type="match status" value="1"/>
</dbReference>
<dbReference type="EMBL" id="JACHLK010000002">
    <property type="protein sequence ID" value="MBB6559017.1"/>
    <property type="molecule type" value="Genomic_DNA"/>
</dbReference>
<dbReference type="AlphaFoldDB" id="A0A7X0PBS8"/>
<comment type="caution">
    <text evidence="5">The sequence shown here is derived from an EMBL/GenBank/DDBJ whole genome shotgun (WGS) entry which is preliminary data.</text>
</comment>
<dbReference type="GO" id="GO:0003700">
    <property type="term" value="F:DNA-binding transcription factor activity"/>
    <property type="evidence" value="ECO:0007669"/>
    <property type="project" value="TreeGrafter"/>
</dbReference>
<evidence type="ECO:0000313" key="5">
    <source>
        <dbReference type="EMBL" id="MBB6559017.1"/>
    </source>
</evidence>
<dbReference type="InterPro" id="IPR009057">
    <property type="entry name" value="Homeodomain-like_sf"/>
</dbReference>
<evidence type="ECO:0000256" key="2">
    <source>
        <dbReference type="PROSITE-ProRule" id="PRU00335"/>
    </source>
</evidence>
<name>A0A7X0PBS8_9BURK</name>
<dbReference type="PANTHER" id="PTHR30055">
    <property type="entry name" value="HTH-TYPE TRANSCRIPTIONAL REGULATOR RUTR"/>
    <property type="match status" value="1"/>
</dbReference>
<dbReference type="Pfam" id="PF00440">
    <property type="entry name" value="TetR_N"/>
    <property type="match status" value="1"/>
</dbReference>
<protein>
    <submittedName>
        <fullName evidence="5">AcrR family transcriptional regulator</fullName>
    </submittedName>
</protein>
<dbReference type="InterPro" id="IPR001647">
    <property type="entry name" value="HTH_TetR"/>
</dbReference>
<dbReference type="GO" id="GO:0000976">
    <property type="term" value="F:transcription cis-regulatory region binding"/>
    <property type="evidence" value="ECO:0007669"/>
    <property type="project" value="TreeGrafter"/>
</dbReference>
<dbReference type="RefSeq" id="WP_184856413.1">
    <property type="nucleotide sequence ID" value="NZ_JACHLK010000002.1"/>
</dbReference>
<evidence type="ECO:0000256" key="1">
    <source>
        <dbReference type="ARBA" id="ARBA00023125"/>
    </source>
</evidence>
<sequence length="207" mass="22101">MSPTAPRKTGAASAPATTPPAPAGDVQQRILDTACQLFYAEGVRAVGIDLIIERAQIAKTSLYRYYRTKDDLVAAFLEREDKEFWQQWDEAAAPHAPEAAAELDALLAWVGERVARPGYRGCPQLNVAAEFADPAHPARAISAAHRLEQKRRLAALCKRMGLKKPEVTAAQLSLLVDGAFSSGSLLLGEGAGKVLRAAGRALVDAGT</sequence>
<feature type="region of interest" description="Disordered" evidence="3">
    <location>
        <begin position="1"/>
        <end position="25"/>
    </location>
</feature>
<dbReference type="SUPFAM" id="SSF48498">
    <property type="entry name" value="Tetracyclin repressor-like, C-terminal domain"/>
    <property type="match status" value="1"/>
</dbReference>
<organism evidence="5 6">
    <name type="scientific">Acidovorax soli</name>
    <dbReference type="NCBI Taxonomy" id="592050"/>
    <lineage>
        <taxon>Bacteria</taxon>
        <taxon>Pseudomonadati</taxon>
        <taxon>Pseudomonadota</taxon>
        <taxon>Betaproteobacteria</taxon>
        <taxon>Burkholderiales</taxon>
        <taxon>Comamonadaceae</taxon>
        <taxon>Acidovorax</taxon>
    </lineage>
</organism>
<keyword evidence="6" id="KW-1185">Reference proteome</keyword>
<dbReference type="PRINTS" id="PR00455">
    <property type="entry name" value="HTHTETR"/>
</dbReference>
<dbReference type="Proteomes" id="UP000575083">
    <property type="component" value="Unassembled WGS sequence"/>
</dbReference>
<feature type="DNA-binding region" description="H-T-H motif" evidence="2">
    <location>
        <begin position="47"/>
        <end position="66"/>
    </location>
</feature>
<dbReference type="InterPro" id="IPR050109">
    <property type="entry name" value="HTH-type_TetR-like_transc_reg"/>
</dbReference>
<dbReference type="InterPro" id="IPR036271">
    <property type="entry name" value="Tet_transcr_reg_TetR-rel_C_sf"/>
</dbReference>
<keyword evidence="1 2" id="KW-0238">DNA-binding</keyword>
<feature type="domain" description="HTH tetR-type" evidence="4">
    <location>
        <begin position="24"/>
        <end position="84"/>
    </location>
</feature>
<accession>A0A7X0PBS8</accession>
<dbReference type="PROSITE" id="PS50977">
    <property type="entry name" value="HTH_TETR_2"/>
    <property type="match status" value="1"/>
</dbReference>
<evidence type="ECO:0000256" key="3">
    <source>
        <dbReference type="SAM" id="MobiDB-lite"/>
    </source>
</evidence>
<proteinExistence type="predicted"/>
<reference evidence="5 6" key="1">
    <citation type="submission" date="2020-08" db="EMBL/GenBank/DDBJ databases">
        <title>Functional genomics of gut bacteria from endangered species of beetles.</title>
        <authorList>
            <person name="Carlos-Shanley C."/>
        </authorList>
    </citation>
    <scope>NUCLEOTIDE SEQUENCE [LARGE SCALE GENOMIC DNA]</scope>
    <source>
        <strain evidence="5 6">S00198</strain>
    </source>
</reference>